<keyword evidence="2" id="KW-1185">Reference proteome</keyword>
<dbReference type="AlphaFoldDB" id="A0A6G9YN44"/>
<dbReference type="KEGG" id="nah:F5544_33935"/>
<proteinExistence type="predicted"/>
<accession>A0A6G9YN44</accession>
<name>A0A6G9YN44_9NOCA</name>
<reference evidence="1 2" key="1">
    <citation type="journal article" date="2019" name="ACS Chem. Biol.">
        <title>Identification and Mobilization of a Cryptic Antibiotic Biosynthesis Gene Locus from a Human-Pathogenic Nocardia Isolate.</title>
        <authorList>
            <person name="Herisse M."/>
            <person name="Ishida K."/>
            <person name="Porter J.L."/>
            <person name="Howden B."/>
            <person name="Hertweck C."/>
            <person name="Stinear T.P."/>
            <person name="Pidot S.J."/>
        </authorList>
    </citation>
    <scope>NUCLEOTIDE SEQUENCE [LARGE SCALE GENOMIC DNA]</scope>
    <source>
        <strain evidence="1 2">AUSMDU00012717</strain>
    </source>
</reference>
<dbReference type="RefSeq" id="WP_167476997.1">
    <property type="nucleotide sequence ID" value="NZ_CP046172.1"/>
</dbReference>
<evidence type="ECO:0000313" key="2">
    <source>
        <dbReference type="Proteomes" id="UP000503540"/>
    </source>
</evidence>
<gene>
    <name evidence="1" type="ORF">F5544_33935</name>
</gene>
<dbReference type="Proteomes" id="UP000503540">
    <property type="component" value="Chromosome"/>
</dbReference>
<sequence length="377" mass="41459">MADVPMSELSVTSAALLGFAGDLRNTGESLLRNTSRISSMLSLPGDASGLLETLTSSFQNFRDRVSALGRQSHDQVLTFGSNLETTVQRFQQQDTAWARAMTTATSSLSLPPLDQTATDKIRFSGMQFFDPVDIQTENLSVKAVVTGAHDIISIFDERLSQSIGIKPAEYYLSPLACDWEHIRTIGKRIRQLGTNDSVTAWNLNSGSRWLSSKWSGKAADSYATTISTLETTISQRSADMETISNTLEKGGECLERLVYNQAAGVSTGLMEPLKLLGFSLPVGVWAQVADRPMNDAVKNQITSAINTVRTMADTRNTEIKHLLERIQQVLAYEPGTRVPEPTDDLFNLPSKIVADLGTLRYGYKNNVWWEHSLASTL</sequence>
<organism evidence="1 2">
    <name type="scientific">Nocardia arthritidis</name>
    <dbReference type="NCBI Taxonomy" id="228602"/>
    <lineage>
        <taxon>Bacteria</taxon>
        <taxon>Bacillati</taxon>
        <taxon>Actinomycetota</taxon>
        <taxon>Actinomycetes</taxon>
        <taxon>Mycobacteriales</taxon>
        <taxon>Nocardiaceae</taxon>
        <taxon>Nocardia</taxon>
    </lineage>
</organism>
<dbReference type="EMBL" id="CP046172">
    <property type="protein sequence ID" value="QIS14622.1"/>
    <property type="molecule type" value="Genomic_DNA"/>
</dbReference>
<protein>
    <submittedName>
        <fullName evidence="1">Uncharacterized protein</fullName>
    </submittedName>
</protein>
<evidence type="ECO:0000313" key="1">
    <source>
        <dbReference type="EMBL" id="QIS14622.1"/>
    </source>
</evidence>